<sequence>MANGGSMVSRSITKGMWLGLKHYAASRNVGPPNQGEPHSSNRRQPK</sequence>
<evidence type="ECO:0000313" key="2">
    <source>
        <dbReference type="EnsemblPlants" id="KQL01336"/>
    </source>
</evidence>
<dbReference type="EnsemblPlants" id="KQL01336">
    <property type="protein sequence ID" value="KQL01336"/>
    <property type="gene ID" value="SETIT_015825mg"/>
</dbReference>
<evidence type="ECO:0000256" key="1">
    <source>
        <dbReference type="SAM" id="MobiDB-lite"/>
    </source>
</evidence>
<protein>
    <submittedName>
        <fullName evidence="2">Uncharacterized protein</fullName>
    </submittedName>
</protein>
<evidence type="ECO:0000313" key="3">
    <source>
        <dbReference type="Proteomes" id="UP000004995"/>
    </source>
</evidence>
<dbReference type="Gramene" id="KQL01336">
    <property type="protein sequence ID" value="KQL01336"/>
    <property type="gene ID" value="SETIT_015825mg"/>
</dbReference>
<reference evidence="3" key="1">
    <citation type="journal article" date="2012" name="Nat. Biotechnol.">
        <title>Reference genome sequence of the model plant Setaria.</title>
        <authorList>
            <person name="Bennetzen J.L."/>
            <person name="Schmutz J."/>
            <person name="Wang H."/>
            <person name="Percifield R."/>
            <person name="Hawkins J."/>
            <person name="Pontaroli A.C."/>
            <person name="Estep M."/>
            <person name="Feng L."/>
            <person name="Vaughn J.N."/>
            <person name="Grimwood J."/>
            <person name="Jenkins J."/>
            <person name="Barry K."/>
            <person name="Lindquist E."/>
            <person name="Hellsten U."/>
            <person name="Deshpande S."/>
            <person name="Wang X."/>
            <person name="Wu X."/>
            <person name="Mitros T."/>
            <person name="Triplett J."/>
            <person name="Yang X."/>
            <person name="Ye C.Y."/>
            <person name="Mauro-Herrera M."/>
            <person name="Wang L."/>
            <person name="Li P."/>
            <person name="Sharma M."/>
            <person name="Sharma R."/>
            <person name="Ronald P.C."/>
            <person name="Panaud O."/>
            <person name="Kellogg E.A."/>
            <person name="Brutnell T.P."/>
            <person name="Doust A.N."/>
            <person name="Tuskan G.A."/>
            <person name="Rokhsar D."/>
            <person name="Devos K.M."/>
        </authorList>
    </citation>
    <scope>NUCLEOTIDE SEQUENCE [LARGE SCALE GENOMIC DNA]</scope>
    <source>
        <strain evidence="3">cv. Yugu1</strain>
    </source>
</reference>
<feature type="region of interest" description="Disordered" evidence="1">
    <location>
        <begin position="25"/>
        <end position="46"/>
    </location>
</feature>
<dbReference type="Proteomes" id="UP000004995">
    <property type="component" value="Unassembled WGS sequence"/>
</dbReference>
<dbReference type="AlphaFoldDB" id="K3YNI3"/>
<dbReference type="InParanoid" id="K3YNI3"/>
<keyword evidence="3" id="KW-1185">Reference proteome</keyword>
<dbReference type="HOGENOM" id="CLU_3192302_0_0_1"/>
<accession>K3YNI3</accession>
<reference evidence="2" key="2">
    <citation type="submission" date="2018-08" db="UniProtKB">
        <authorList>
            <consortium name="EnsemblPlants"/>
        </authorList>
    </citation>
    <scope>IDENTIFICATION</scope>
    <source>
        <strain evidence="2">Yugu1</strain>
    </source>
</reference>
<dbReference type="EMBL" id="AGNK02003697">
    <property type="status" value="NOT_ANNOTATED_CDS"/>
    <property type="molecule type" value="Genomic_DNA"/>
</dbReference>
<name>K3YNI3_SETIT</name>
<proteinExistence type="predicted"/>
<organism evidence="2 3">
    <name type="scientific">Setaria italica</name>
    <name type="common">Foxtail millet</name>
    <name type="synonym">Panicum italicum</name>
    <dbReference type="NCBI Taxonomy" id="4555"/>
    <lineage>
        <taxon>Eukaryota</taxon>
        <taxon>Viridiplantae</taxon>
        <taxon>Streptophyta</taxon>
        <taxon>Embryophyta</taxon>
        <taxon>Tracheophyta</taxon>
        <taxon>Spermatophyta</taxon>
        <taxon>Magnoliopsida</taxon>
        <taxon>Liliopsida</taxon>
        <taxon>Poales</taxon>
        <taxon>Poaceae</taxon>
        <taxon>PACMAD clade</taxon>
        <taxon>Panicoideae</taxon>
        <taxon>Panicodae</taxon>
        <taxon>Paniceae</taxon>
        <taxon>Cenchrinae</taxon>
        <taxon>Setaria</taxon>
    </lineage>
</organism>